<dbReference type="EMBL" id="BMGI01000004">
    <property type="protein sequence ID" value="GGD39848.1"/>
    <property type="molecule type" value="Genomic_DNA"/>
</dbReference>
<dbReference type="Gene3D" id="3.40.50.300">
    <property type="entry name" value="P-loop containing nucleotide triphosphate hydrolases"/>
    <property type="match status" value="1"/>
</dbReference>
<evidence type="ECO:0000256" key="1">
    <source>
        <dbReference type="SAM" id="MobiDB-lite"/>
    </source>
</evidence>
<sequence>MSGNAAIQRDPAPIIACTISRDVQEFDLLIEDMETELGEGWGDLTVEDALAFFGQPESDTLEFIAVAMDDRDEADLARFAEVIRQAAKRKIKAIVIAEEVSPIALHQLLKMGAEEFVPYPLPEGALHDAIERLRRPEPEPEAPPQPAQPALQKHGGGHSGAVFGVHGLAGGVGATTFAVNLAWELANIDKDKPPRVCLIDLDLQTGSVSTYLDLPRRDAVYELLSDTETADEESFQAALVSFNDKLHVLTAPGEMLPLDLVSSEDIQRIIDMARAYFDYVVIDMPTTLVMWTETVLNAADVYFTPIELDMRSAQNTLRMIRLLKSEDLPFNKMRFVLNRAPKFTDLSGKGRVKRMAESLDIEIGVQLSDGGKPVTQACDHGLPLAENNAKLALRKDIIKIAKSLHEISVSAEAAAK</sequence>
<organism evidence="3 4">
    <name type="scientific">Sinisalibacter lacisalsi</name>
    <dbReference type="NCBI Taxonomy" id="1526570"/>
    <lineage>
        <taxon>Bacteria</taxon>
        <taxon>Pseudomonadati</taxon>
        <taxon>Pseudomonadota</taxon>
        <taxon>Alphaproteobacteria</taxon>
        <taxon>Rhodobacterales</taxon>
        <taxon>Roseobacteraceae</taxon>
        <taxon>Sinisalibacter</taxon>
    </lineage>
</organism>
<gene>
    <name evidence="3" type="ORF">GCM10011358_24740</name>
</gene>
<dbReference type="Proteomes" id="UP000617355">
    <property type="component" value="Unassembled WGS sequence"/>
</dbReference>
<dbReference type="InterPro" id="IPR027417">
    <property type="entry name" value="P-loop_NTPase"/>
</dbReference>
<accession>A0ABQ1QSD9</accession>
<proteinExistence type="predicted"/>
<dbReference type="PANTHER" id="PTHR13696:SF99">
    <property type="entry name" value="COBYRINIC ACID AC-DIAMIDE SYNTHASE"/>
    <property type="match status" value="1"/>
</dbReference>
<name>A0ABQ1QSD9_9RHOB</name>
<evidence type="ECO:0000313" key="4">
    <source>
        <dbReference type="Proteomes" id="UP000617355"/>
    </source>
</evidence>
<feature type="region of interest" description="Disordered" evidence="1">
    <location>
        <begin position="136"/>
        <end position="156"/>
    </location>
</feature>
<dbReference type="Pfam" id="PF13614">
    <property type="entry name" value="AAA_31"/>
    <property type="match status" value="1"/>
</dbReference>
<feature type="domain" description="AAA" evidence="2">
    <location>
        <begin position="169"/>
        <end position="322"/>
    </location>
</feature>
<dbReference type="InterPro" id="IPR050678">
    <property type="entry name" value="DNA_Partitioning_ATPase"/>
</dbReference>
<dbReference type="SUPFAM" id="SSF52540">
    <property type="entry name" value="P-loop containing nucleoside triphosphate hydrolases"/>
    <property type="match status" value="1"/>
</dbReference>
<protein>
    <submittedName>
        <fullName evidence="3">Pilus assembly protein CpaE</fullName>
    </submittedName>
</protein>
<dbReference type="PANTHER" id="PTHR13696">
    <property type="entry name" value="P-LOOP CONTAINING NUCLEOSIDE TRIPHOSPHATE HYDROLASE"/>
    <property type="match status" value="1"/>
</dbReference>
<dbReference type="RefSeq" id="WP_188528190.1">
    <property type="nucleotide sequence ID" value="NZ_BMGI01000004.1"/>
</dbReference>
<keyword evidence="4" id="KW-1185">Reference proteome</keyword>
<dbReference type="InterPro" id="IPR025669">
    <property type="entry name" value="AAA_dom"/>
</dbReference>
<evidence type="ECO:0000313" key="3">
    <source>
        <dbReference type="EMBL" id="GGD39848.1"/>
    </source>
</evidence>
<evidence type="ECO:0000259" key="2">
    <source>
        <dbReference type="Pfam" id="PF13614"/>
    </source>
</evidence>
<comment type="caution">
    <text evidence="3">The sequence shown here is derived from an EMBL/GenBank/DDBJ whole genome shotgun (WGS) entry which is preliminary data.</text>
</comment>
<reference evidence="4" key="1">
    <citation type="journal article" date="2019" name="Int. J. Syst. Evol. Microbiol.">
        <title>The Global Catalogue of Microorganisms (GCM) 10K type strain sequencing project: providing services to taxonomists for standard genome sequencing and annotation.</title>
        <authorList>
            <consortium name="The Broad Institute Genomics Platform"/>
            <consortium name="The Broad Institute Genome Sequencing Center for Infectious Disease"/>
            <person name="Wu L."/>
            <person name="Ma J."/>
        </authorList>
    </citation>
    <scope>NUCLEOTIDE SEQUENCE [LARGE SCALE GENOMIC DNA]</scope>
    <source>
        <strain evidence="4">CGMCC 1.12922</strain>
    </source>
</reference>